<keyword evidence="3" id="KW-1185">Reference proteome</keyword>
<evidence type="ECO:0000313" key="3">
    <source>
        <dbReference type="Proteomes" id="UP001075354"/>
    </source>
</evidence>
<comment type="caution">
    <text evidence="2">The sequence shown here is derived from an EMBL/GenBank/DDBJ whole genome shotgun (WGS) entry which is preliminary data.</text>
</comment>
<feature type="region of interest" description="Disordered" evidence="1">
    <location>
        <begin position="126"/>
        <end position="147"/>
    </location>
</feature>
<dbReference type="GO" id="GO:0006260">
    <property type="term" value="P:DNA replication"/>
    <property type="evidence" value="ECO:0007669"/>
    <property type="project" value="TreeGrafter"/>
</dbReference>
<dbReference type="SUPFAM" id="SSF52540">
    <property type="entry name" value="P-loop containing nucleoside triphosphate hydrolases"/>
    <property type="match status" value="1"/>
</dbReference>
<dbReference type="Proteomes" id="UP001075354">
    <property type="component" value="Chromosome 10"/>
</dbReference>
<evidence type="ECO:0000256" key="1">
    <source>
        <dbReference type="SAM" id="MobiDB-lite"/>
    </source>
</evidence>
<organism evidence="2 3">
    <name type="scientific">Megalurothrips usitatus</name>
    <name type="common">bean blossom thrips</name>
    <dbReference type="NCBI Taxonomy" id="439358"/>
    <lineage>
        <taxon>Eukaryota</taxon>
        <taxon>Metazoa</taxon>
        <taxon>Ecdysozoa</taxon>
        <taxon>Arthropoda</taxon>
        <taxon>Hexapoda</taxon>
        <taxon>Insecta</taxon>
        <taxon>Pterygota</taxon>
        <taxon>Neoptera</taxon>
        <taxon>Paraneoptera</taxon>
        <taxon>Thysanoptera</taxon>
        <taxon>Terebrantia</taxon>
        <taxon>Thripoidea</taxon>
        <taxon>Thripidae</taxon>
        <taxon>Megalurothrips</taxon>
    </lineage>
</organism>
<dbReference type="Gene3D" id="3.40.50.300">
    <property type="entry name" value="P-loop containing nucleotide triphosphate hydrolases"/>
    <property type="match status" value="1"/>
</dbReference>
<accession>A0AAV7XAX3</accession>
<sequence length="147" mass="16255">MFSTNLCARAGLINGTRCTVDSFSTHVITVTLTAGPRRGSKVLVPRIVLRDDKVSPPKVLTRYQFPLRPAYAMTIHRAQGQTLNTVGVYLRTPVFPHGMLYCALQSCFPTRPNVPVCARLAIPGPSNKDGRSSIRRERGECCEPQRT</sequence>
<dbReference type="AlphaFoldDB" id="A0AAV7XAX3"/>
<gene>
    <name evidence="2" type="ORF">ONE63_001078</name>
</gene>
<feature type="compositionally biased region" description="Basic and acidic residues" evidence="1">
    <location>
        <begin position="128"/>
        <end position="147"/>
    </location>
</feature>
<proteinExistence type="predicted"/>
<dbReference type="GO" id="GO:0005657">
    <property type="term" value="C:replication fork"/>
    <property type="evidence" value="ECO:0007669"/>
    <property type="project" value="TreeGrafter"/>
</dbReference>
<reference evidence="2" key="1">
    <citation type="submission" date="2022-12" db="EMBL/GenBank/DDBJ databases">
        <title>Chromosome-level genome assembly of the bean flower thrips Megalurothrips usitatus.</title>
        <authorList>
            <person name="Ma L."/>
            <person name="Liu Q."/>
            <person name="Li H."/>
            <person name="Cai W."/>
        </authorList>
    </citation>
    <scope>NUCLEOTIDE SEQUENCE</scope>
    <source>
        <strain evidence="2">Cailab_2022a</strain>
    </source>
</reference>
<protein>
    <submittedName>
        <fullName evidence="2">Uncharacterized protein</fullName>
    </submittedName>
</protein>
<dbReference type="CDD" id="cd18809">
    <property type="entry name" value="SF1_C_RecD"/>
    <property type="match status" value="1"/>
</dbReference>
<dbReference type="InterPro" id="IPR027417">
    <property type="entry name" value="P-loop_NTPase"/>
</dbReference>
<dbReference type="PANTHER" id="PTHR23274:SF51">
    <property type="entry name" value="OS03G0423850 PROTEIN"/>
    <property type="match status" value="1"/>
</dbReference>
<evidence type="ECO:0000313" key="2">
    <source>
        <dbReference type="EMBL" id="KAJ1523189.1"/>
    </source>
</evidence>
<dbReference type="EMBL" id="JAPTSV010000010">
    <property type="protein sequence ID" value="KAJ1523189.1"/>
    <property type="molecule type" value="Genomic_DNA"/>
</dbReference>
<name>A0AAV7XAX3_9NEOP</name>
<dbReference type="PANTHER" id="PTHR23274">
    <property type="entry name" value="DNA HELICASE-RELATED"/>
    <property type="match status" value="1"/>
</dbReference>